<sequence>MKLFPVFALCSTAIGLVARDPVEGGIGLISNHTGPEFDRSDSVAGAMLEGRSNSDPDEIFGRGLCPIGFPNYCPNGDFCCSPGRTWCCVVGATKFCCPTGYPYCGNDLRCYS</sequence>
<feature type="signal peptide" evidence="1">
    <location>
        <begin position="1"/>
        <end position="19"/>
    </location>
</feature>
<protein>
    <recommendedName>
        <fullName evidence="4">Granulins domain-containing protein</fullName>
    </recommendedName>
</protein>
<accession>A0A084QUF2</accession>
<dbReference type="AlphaFoldDB" id="A0A084QUF2"/>
<evidence type="ECO:0000256" key="1">
    <source>
        <dbReference type="SAM" id="SignalP"/>
    </source>
</evidence>
<keyword evidence="1" id="KW-0732">Signal</keyword>
<dbReference type="HOGENOM" id="CLU_2147497_0_0_1"/>
<name>A0A084QUF2_STAC4</name>
<evidence type="ECO:0000313" key="2">
    <source>
        <dbReference type="EMBL" id="KFA67587.1"/>
    </source>
</evidence>
<evidence type="ECO:0008006" key="4">
    <source>
        <dbReference type="Google" id="ProtNLM"/>
    </source>
</evidence>
<dbReference type="InParanoid" id="A0A084QUF2"/>
<reference evidence="2 3" key="1">
    <citation type="journal article" date="2014" name="BMC Genomics">
        <title>Comparative genome sequencing reveals chemotype-specific gene clusters in the toxigenic black mold Stachybotrys.</title>
        <authorList>
            <person name="Semeiks J."/>
            <person name="Borek D."/>
            <person name="Otwinowski Z."/>
            <person name="Grishin N.V."/>
        </authorList>
    </citation>
    <scope>NUCLEOTIDE SEQUENCE [LARGE SCALE GENOMIC DNA]</scope>
    <source>
        <strain evidence="2 3">IBT 40285</strain>
    </source>
</reference>
<evidence type="ECO:0000313" key="3">
    <source>
        <dbReference type="Proteomes" id="UP000028524"/>
    </source>
</evidence>
<organism evidence="2 3">
    <name type="scientific">Stachybotrys chlorohalonatus (strain IBT 40285)</name>
    <dbReference type="NCBI Taxonomy" id="1283841"/>
    <lineage>
        <taxon>Eukaryota</taxon>
        <taxon>Fungi</taxon>
        <taxon>Dikarya</taxon>
        <taxon>Ascomycota</taxon>
        <taxon>Pezizomycotina</taxon>
        <taxon>Sordariomycetes</taxon>
        <taxon>Hypocreomycetidae</taxon>
        <taxon>Hypocreales</taxon>
        <taxon>Stachybotryaceae</taxon>
        <taxon>Stachybotrys</taxon>
    </lineage>
</organism>
<keyword evidence="3" id="KW-1185">Reference proteome</keyword>
<proteinExistence type="predicted"/>
<gene>
    <name evidence="2" type="ORF">S40285_10609</name>
</gene>
<dbReference type="Proteomes" id="UP000028524">
    <property type="component" value="Unassembled WGS sequence"/>
</dbReference>
<feature type="chain" id="PRO_5001779660" description="Granulins domain-containing protein" evidence="1">
    <location>
        <begin position="20"/>
        <end position="112"/>
    </location>
</feature>
<dbReference type="EMBL" id="KL660177">
    <property type="protein sequence ID" value="KFA67587.1"/>
    <property type="molecule type" value="Genomic_DNA"/>
</dbReference>
<dbReference type="OrthoDB" id="5193626at2759"/>